<feature type="transmembrane region" description="Helical" evidence="5">
    <location>
        <begin position="246"/>
        <end position="266"/>
    </location>
</feature>
<evidence type="ECO:0000256" key="2">
    <source>
        <dbReference type="ARBA" id="ARBA00022692"/>
    </source>
</evidence>
<keyword evidence="2 5" id="KW-0812">Transmembrane</keyword>
<keyword evidence="4 5" id="KW-0472">Membrane</keyword>
<feature type="transmembrane region" description="Helical" evidence="5">
    <location>
        <begin position="301"/>
        <end position="318"/>
    </location>
</feature>
<feature type="transmembrane region" description="Helical" evidence="5">
    <location>
        <begin position="83"/>
        <end position="102"/>
    </location>
</feature>
<proteinExistence type="predicted"/>
<feature type="transmembrane region" description="Helical" evidence="5">
    <location>
        <begin position="53"/>
        <end position="71"/>
    </location>
</feature>
<feature type="transmembrane region" description="Helical" evidence="5">
    <location>
        <begin position="114"/>
        <end position="129"/>
    </location>
</feature>
<dbReference type="Pfam" id="PF04932">
    <property type="entry name" value="Wzy_C"/>
    <property type="match status" value="1"/>
</dbReference>
<sequence length="426" mass="48908">MRKKVAEITDEDFYSLKAGVIWRYFKGESFAFWMICAYLFFEYVRPQSIFPMIDFLPWTKLVVIGAILGCFADRTVRWVSSSINVLLILFLILILLSSVFAYFPSVSYAKLDSYYLWVIIYFLIINIVNTRKRFFIFLCIFLVASFKISFSLAITWAKRGFAFTDWGLMGPPGFFQNSGELAIQMLVFWPIAWAFAHSVKPYVSKNWYWLLMLMPITAIMVILGASSRGGQLALVVQLVVMNYRTVFKPKVLISCGVAFFLLWTFLPEAQKERFQSMGEDKTSQQRILYFENGIEMIKDNPLLGVGYFNFPSYFARYYPDDVLLGRAELPHNIFIQIGTDVGLLGLAVFSGFLLVSYRIGRRFKVEGCEDRQALIGRCANLSLLGFVVAGQFVTVAYYPFLWIHLALAVAMNNSFTVSRKKNQGRS</sequence>
<organism evidence="7 8">
    <name type="scientific">Marinobacter halophilus</name>
    <dbReference type="NCBI Taxonomy" id="1323740"/>
    <lineage>
        <taxon>Bacteria</taxon>
        <taxon>Pseudomonadati</taxon>
        <taxon>Pseudomonadota</taxon>
        <taxon>Gammaproteobacteria</taxon>
        <taxon>Pseudomonadales</taxon>
        <taxon>Marinobacteraceae</taxon>
        <taxon>Marinobacter</taxon>
    </lineage>
</organism>
<evidence type="ECO:0000259" key="6">
    <source>
        <dbReference type="Pfam" id="PF04932"/>
    </source>
</evidence>
<dbReference type="PANTHER" id="PTHR37422">
    <property type="entry name" value="TEICHURONIC ACID BIOSYNTHESIS PROTEIN TUAE"/>
    <property type="match status" value="1"/>
</dbReference>
<evidence type="ECO:0000313" key="7">
    <source>
        <dbReference type="EMBL" id="PSF06475.1"/>
    </source>
</evidence>
<comment type="caution">
    <text evidence="7">The sequence shown here is derived from an EMBL/GenBank/DDBJ whole genome shotgun (WGS) entry which is preliminary data.</text>
</comment>
<feature type="transmembrane region" description="Helical" evidence="5">
    <location>
        <begin position="374"/>
        <end position="393"/>
    </location>
</feature>
<evidence type="ECO:0000256" key="3">
    <source>
        <dbReference type="ARBA" id="ARBA00022989"/>
    </source>
</evidence>
<dbReference type="OrthoDB" id="9768226at2"/>
<dbReference type="EMBL" id="PXNN01000017">
    <property type="protein sequence ID" value="PSF06475.1"/>
    <property type="molecule type" value="Genomic_DNA"/>
</dbReference>
<comment type="subcellular location">
    <subcellularLocation>
        <location evidence="1">Membrane</location>
        <topology evidence="1">Multi-pass membrane protein</topology>
    </subcellularLocation>
</comment>
<keyword evidence="8" id="KW-1185">Reference proteome</keyword>
<evidence type="ECO:0000256" key="5">
    <source>
        <dbReference type="SAM" id="Phobius"/>
    </source>
</evidence>
<name>A0A2T1K8L7_9GAMM</name>
<feature type="domain" description="O-antigen ligase-related" evidence="6">
    <location>
        <begin position="216"/>
        <end position="349"/>
    </location>
</feature>
<feature type="transmembrane region" description="Helical" evidence="5">
    <location>
        <begin position="174"/>
        <end position="195"/>
    </location>
</feature>
<feature type="transmembrane region" description="Helical" evidence="5">
    <location>
        <begin position="134"/>
        <end position="154"/>
    </location>
</feature>
<dbReference type="RefSeq" id="WP_106673106.1">
    <property type="nucleotide sequence ID" value="NZ_BMFE01000002.1"/>
</dbReference>
<gene>
    <name evidence="7" type="ORF">C7H08_15315</name>
</gene>
<reference evidence="7 8" key="1">
    <citation type="submission" date="2018-03" db="EMBL/GenBank/DDBJ databases">
        <title>Marinobacter brunus sp. nov., a marine bacterium of Gamma-proteobacteria isolated from the surface seawater of the South China Sea.</title>
        <authorList>
            <person name="Cheng H."/>
            <person name="Wu Y.-H."/>
            <person name="Xamxidin M."/>
            <person name="Xu X.-W."/>
        </authorList>
    </citation>
    <scope>NUCLEOTIDE SEQUENCE [LARGE SCALE GENOMIC DNA]</scope>
    <source>
        <strain evidence="7 8">JCM 30472</strain>
    </source>
</reference>
<accession>A0A2T1K8L7</accession>
<feature type="transmembrane region" description="Helical" evidence="5">
    <location>
        <begin position="207"/>
        <end position="226"/>
    </location>
</feature>
<dbReference type="AlphaFoldDB" id="A0A2T1K8L7"/>
<dbReference type="Proteomes" id="UP000238385">
    <property type="component" value="Unassembled WGS sequence"/>
</dbReference>
<feature type="transmembrane region" description="Helical" evidence="5">
    <location>
        <begin position="21"/>
        <end position="41"/>
    </location>
</feature>
<evidence type="ECO:0000313" key="8">
    <source>
        <dbReference type="Proteomes" id="UP000238385"/>
    </source>
</evidence>
<dbReference type="InterPro" id="IPR007016">
    <property type="entry name" value="O-antigen_ligase-rel_domated"/>
</dbReference>
<evidence type="ECO:0000256" key="1">
    <source>
        <dbReference type="ARBA" id="ARBA00004141"/>
    </source>
</evidence>
<keyword evidence="3 5" id="KW-1133">Transmembrane helix</keyword>
<protein>
    <recommendedName>
        <fullName evidence="6">O-antigen ligase-related domain-containing protein</fullName>
    </recommendedName>
</protein>
<feature type="transmembrane region" description="Helical" evidence="5">
    <location>
        <begin position="333"/>
        <end position="354"/>
    </location>
</feature>
<evidence type="ECO:0000256" key="4">
    <source>
        <dbReference type="ARBA" id="ARBA00023136"/>
    </source>
</evidence>
<dbReference type="GO" id="GO:0016020">
    <property type="term" value="C:membrane"/>
    <property type="evidence" value="ECO:0007669"/>
    <property type="project" value="UniProtKB-SubCell"/>
</dbReference>
<dbReference type="PANTHER" id="PTHR37422:SF13">
    <property type="entry name" value="LIPOPOLYSACCHARIDE BIOSYNTHESIS PROTEIN PA4999-RELATED"/>
    <property type="match status" value="1"/>
</dbReference>
<dbReference type="InterPro" id="IPR051533">
    <property type="entry name" value="WaaL-like"/>
</dbReference>